<dbReference type="OrthoDB" id="6020735at2759"/>
<dbReference type="GO" id="GO:0005741">
    <property type="term" value="C:mitochondrial outer membrane"/>
    <property type="evidence" value="ECO:0007669"/>
    <property type="project" value="TreeGrafter"/>
</dbReference>
<dbReference type="InterPro" id="IPR026298">
    <property type="entry name" value="Bcl-2_fam"/>
</dbReference>
<dbReference type="STRING" id="75743.A0A401PTA1"/>
<feature type="transmembrane region" description="Helical" evidence="3">
    <location>
        <begin position="161"/>
        <end position="179"/>
    </location>
</feature>
<comment type="similarity">
    <text evidence="1">Belongs to the Bcl-2 family.</text>
</comment>
<evidence type="ECO:0000256" key="2">
    <source>
        <dbReference type="ARBA" id="ARBA00022703"/>
    </source>
</evidence>
<feature type="domain" description="Bcl-2 Bcl-2 homology region 1-3" evidence="4">
    <location>
        <begin position="55"/>
        <end position="149"/>
    </location>
</feature>
<dbReference type="SMART" id="SM00337">
    <property type="entry name" value="BCL"/>
    <property type="match status" value="1"/>
</dbReference>
<evidence type="ECO:0000256" key="3">
    <source>
        <dbReference type="SAM" id="Phobius"/>
    </source>
</evidence>
<dbReference type="InterPro" id="IPR046371">
    <property type="entry name" value="Bcl-2_BH1-3"/>
</dbReference>
<dbReference type="GO" id="GO:0008630">
    <property type="term" value="P:intrinsic apoptotic signaling pathway in response to DNA damage"/>
    <property type="evidence" value="ECO:0007669"/>
    <property type="project" value="TreeGrafter"/>
</dbReference>
<keyword evidence="2" id="KW-0053">Apoptosis</keyword>
<dbReference type="Pfam" id="PF00452">
    <property type="entry name" value="Bcl-2"/>
    <property type="match status" value="1"/>
</dbReference>
<reference evidence="5 6" key="1">
    <citation type="journal article" date="2018" name="Nat. Ecol. Evol.">
        <title>Shark genomes provide insights into elasmobranch evolution and the origin of vertebrates.</title>
        <authorList>
            <person name="Hara Y"/>
            <person name="Yamaguchi K"/>
            <person name="Onimaru K"/>
            <person name="Kadota M"/>
            <person name="Koyanagi M"/>
            <person name="Keeley SD"/>
            <person name="Tatsumi K"/>
            <person name="Tanaka K"/>
            <person name="Motone F"/>
            <person name="Kageyama Y"/>
            <person name="Nozu R"/>
            <person name="Adachi N"/>
            <person name="Nishimura O"/>
            <person name="Nakagawa R"/>
            <person name="Tanegashima C"/>
            <person name="Kiyatake I"/>
            <person name="Matsumoto R"/>
            <person name="Murakumo K"/>
            <person name="Nishida K"/>
            <person name="Terakita A"/>
            <person name="Kuratani S"/>
            <person name="Sato K"/>
            <person name="Hyodo S Kuraku.S."/>
        </authorList>
    </citation>
    <scope>NUCLEOTIDE SEQUENCE [LARGE SCALE GENOMIC DNA]</scope>
</reference>
<keyword evidence="3" id="KW-1133">Transmembrane helix</keyword>
<dbReference type="PANTHER" id="PTHR11256:SF10">
    <property type="entry name" value="BCL-2-RELATED PROTEIN A1"/>
    <property type="match status" value="1"/>
</dbReference>
<dbReference type="GO" id="GO:0051400">
    <property type="term" value="F:BH domain binding"/>
    <property type="evidence" value="ECO:0007669"/>
    <property type="project" value="TreeGrafter"/>
</dbReference>
<dbReference type="GO" id="GO:0001836">
    <property type="term" value="P:release of cytochrome c from mitochondria"/>
    <property type="evidence" value="ECO:0007669"/>
    <property type="project" value="TreeGrafter"/>
</dbReference>
<dbReference type="SUPFAM" id="SSF56854">
    <property type="entry name" value="Bcl-2 inhibitors of programmed cell death"/>
    <property type="match status" value="1"/>
</dbReference>
<evidence type="ECO:0000313" key="6">
    <source>
        <dbReference type="Proteomes" id="UP000288216"/>
    </source>
</evidence>
<evidence type="ECO:0000313" key="5">
    <source>
        <dbReference type="EMBL" id="GCB76337.1"/>
    </source>
</evidence>
<comment type="caution">
    <text evidence="5">The sequence shown here is derived from an EMBL/GenBank/DDBJ whole genome shotgun (WGS) entry which is preliminary data.</text>
</comment>
<dbReference type="GO" id="GO:0008053">
    <property type="term" value="P:mitochondrial fusion"/>
    <property type="evidence" value="ECO:0007669"/>
    <property type="project" value="TreeGrafter"/>
</dbReference>
<proteinExistence type="inferred from homology"/>
<dbReference type="CDD" id="cd06845">
    <property type="entry name" value="Bcl-2_like"/>
    <property type="match status" value="1"/>
</dbReference>
<dbReference type="OMA" id="NTESDIM"/>
<dbReference type="GO" id="GO:0015267">
    <property type="term" value="F:channel activity"/>
    <property type="evidence" value="ECO:0007669"/>
    <property type="project" value="TreeGrafter"/>
</dbReference>
<name>A0A401PTA1_SCYTO</name>
<dbReference type="PRINTS" id="PR01862">
    <property type="entry name" value="BCL2FAMILY"/>
</dbReference>
<dbReference type="Proteomes" id="UP000288216">
    <property type="component" value="Unassembled WGS sequence"/>
</dbReference>
<keyword evidence="3" id="KW-0472">Membrane</keyword>
<dbReference type="EMBL" id="BFAA01008791">
    <property type="protein sequence ID" value="GCB76337.1"/>
    <property type="molecule type" value="Genomic_DNA"/>
</dbReference>
<gene>
    <name evidence="5" type="ORF">scyTo_0015469</name>
</gene>
<dbReference type="PANTHER" id="PTHR11256">
    <property type="entry name" value="BCL-2 RELATED"/>
    <property type="match status" value="1"/>
</dbReference>
<dbReference type="Gene3D" id="1.10.437.10">
    <property type="entry name" value="Blc2-like"/>
    <property type="match status" value="1"/>
</dbReference>
<organism evidence="5 6">
    <name type="scientific">Scyliorhinus torazame</name>
    <name type="common">Cloudy catshark</name>
    <name type="synonym">Catulus torazame</name>
    <dbReference type="NCBI Taxonomy" id="75743"/>
    <lineage>
        <taxon>Eukaryota</taxon>
        <taxon>Metazoa</taxon>
        <taxon>Chordata</taxon>
        <taxon>Craniata</taxon>
        <taxon>Vertebrata</taxon>
        <taxon>Chondrichthyes</taxon>
        <taxon>Elasmobranchii</taxon>
        <taxon>Galeomorphii</taxon>
        <taxon>Galeoidea</taxon>
        <taxon>Carcharhiniformes</taxon>
        <taxon>Scyliorhinidae</taxon>
        <taxon>Scyliorhinus</taxon>
    </lineage>
</organism>
<accession>A0A401PTA1</accession>
<evidence type="ECO:0000256" key="1">
    <source>
        <dbReference type="ARBA" id="ARBA00009458"/>
    </source>
</evidence>
<protein>
    <recommendedName>
        <fullName evidence="4">Bcl-2 Bcl-2 homology region 1-3 domain-containing protein</fullName>
    </recommendedName>
</protein>
<feature type="non-terminal residue" evidence="5">
    <location>
        <position position="1"/>
    </location>
</feature>
<dbReference type="InterPro" id="IPR036834">
    <property type="entry name" value="Bcl-2-like_sf"/>
</dbReference>
<dbReference type="PROSITE" id="PS50062">
    <property type="entry name" value="BCL2_FAMILY"/>
    <property type="match status" value="1"/>
</dbReference>
<keyword evidence="6" id="KW-1185">Reference proteome</keyword>
<dbReference type="GO" id="GO:0042981">
    <property type="term" value="P:regulation of apoptotic process"/>
    <property type="evidence" value="ECO:0007669"/>
    <property type="project" value="InterPro"/>
</dbReference>
<keyword evidence="3" id="KW-0812">Transmembrane</keyword>
<dbReference type="GO" id="GO:0097192">
    <property type="term" value="P:extrinsic apoptotic signaling pathway in absence of ligand"/>
    <property type="evidence" value="ECO:0007669"/>
    <property type="project" value="TreeGrafter"/>
</dbReference>
<evidence type="ECO:0000259" key="4">
    <source>
        <dbReference type="SMART" id="SM00337"/>
    </source>
</evidence>
<dbReference type="AlphaFoldDB" id="A0A401PTA1"/>
<dbReference type="InterPro" id="IPR002475">
    <property type="entry name" value="Bcl2-like"/>
</dbReference>
<sequence>SLNRNLTRQSAALLRRFVLETIHEEDPDAKVSPEDLGGSRTEIDDPTIKEICKSLKKIGDELNRNAELQHVIETVPLENIRDVLYKVAEGILVTDGLNWGRIVTFLYFAGKLVSKALKKLKAMIQPIINWSLDLIQTRVIPWIEQQGGWEMIFAYFGTPTWQTFAVFSAGLVTGILAILKLT</sequence>